<dbReference type="EMBL" id="ML208343">
    <property type="protein sequence ID" value="TFK68816.1"/>
    <property type="molecule type" value="Genomic_DNA"/>
</dbReference>
<protein>
    <submittedName>
        <fullName evidence="1">Uncharacterized protein</fullName>
    </submittedName>
</protein>
<accession>A0ACD3ATC5</accession>
<reference evidence="1 2" key="1">
    <citation type="journal article" date="2019" name="Nat. Ecol. Evol.">
        <title>Megaphylogeny resolves global patterns of mushroom evolution.</title>
        <authorList>
            <person name="Varga T."/>
            <person name="Krizsan K."/>
            <person name="Foldi C."/>
            <person name="Dima B."/>
            <person name="Sanchez-Garcia M."/>
            <person name="Sanchez-Ramirez S."/>
            <person name="Szollosi G.J."/>
            <person name="Szarkandi J.G."/>
            <person name="Papp V."/>
            <person name="Albert L."/>
            <person name="Andreopoulos W."/>
            <person name="Angelini C."/>
            <person name="Antonin V."/>
            <person name="Barry K.W."/>
            <person name="Bougher N.L."/>
            <person name="Buchanan P."/>
            <person name="Buyck B."/>
            <person name="Bense V."/>
            <person name="Catcheside P."/>
            <person name="Chovatia M."/>
            <person name="Cooper J."/>
            <person name="Damon W."/>
            <person name="Desjardin D."/>
            <person name="Finy P."/>
            <person name="Geml J."/>
            <person name="Haridas S."/>
            <person name="Hughes K."/>
            <person name="Justo A."/>
            <person name="Karasinski D."/>
            <person name="Kautmanova I."/>
            <person name="Kiss B."/>
            <person name="Kocsube S."/>
            <person name="Kotiranta H."/>
            <person name="LaButti K.M."/>
            <person name="Lechner B.E."/>
            <person name="Liimatainen K."/>
            <person name="Lipzen A."/>
            <person name="Lukacs Z."/>
            <person name="Mihaltcheva S."/>
            <person name="Morgado L.N."/>
            <person name="Niskanen T."/>
            <person name="Noordeloos M.E."/>
            <person name="Ohm R.A."/>
            <person name="Ortiz-Santana B."/>
            <person name="Ovrebo C."/>
            <person name="Racz N."/>
            <person name="Riley R."/>
            <person name="Savchenko A."/>
            <person name="Shiryaev A."/>
            <person name="Soop K."/>
            <person name="Spirin V."/>
            <person name="Szebenyi C."/>
            <person name="Tomsovsky M."/>
            <person name="Tulloss R.E."/>
            <person name="Uehling J."/>
            <person name="Grigoriev I.V."/>
            <person name="Vagvolgyi C."/>
            <person name="Papp T."/>
            <person name="Martin F.M."/>
            <person name="Miettinen O."/>
            <person name="Hibbett D.S."/>
            <person name="Nagy L.G."/>
        </authorList>
    </citation>
    <scope>NUCLEOTIDE SEQUENCE [LARGE SCALE GENOMIC DNA]</scope>
    <source>
        <strain evidence="1 2">NL-1719</strain>
    </source>
</reference>
<name>A0ACD3ATC5_9AGAR</name>
<evidence type="ECO:0000313" key="2">
    <source>
        <dbReference type="Proteomes" id="UP000308600"/>
    </source>
</evidence>
<proteinExistence type="predicted"/>
<gene>
    <name evidence="1" type="ORF">BDN72DRAFT_858117</name>
</gene>
<evidence type="ECO:0000313" key="1">
    <source>
        <dbReference type="EMBL" id="TFK68816.1"/>
    </source>
</evidence>
<keyword evidence="2" id="KW-1185">Reference proteome</keyword>
<sequence>MSTFKINFTRRLATNQTQEEFKRIDEEIQKLHTQIRTLLTRRNRVTPISKLPAEIMTLIFSIVRDLPTTDWRSSKGRVILGITWVCKDWRELVLDTPELWRVIDLKATGFVQASLDRSRNLPLSIEFFGINQQAPSLPLVLQSLDRIKALQLSGQRDIGNAWFSFPIQWQRPALLLEELTLESVTISEFLFAGKIPCLRRLSLSECYFNSDLHEVPVSAHLNTLKIARSHPLLVMGDLLSLLRLSLNLEELELYETFARQHLQTPIHTLPSISHPRLRRLLISHEGLDMVIALLEKLTTSSTTYISVQKPRSCSLQHRPLLISAINKCRSREQVFPVSLKIRARSESSLIEVSEDGDRVDGPGFRVEFTHLNSDAVGSSVSACDLFSLSSLETLEIDGGDIKIPPALLSMAFSSNAPVLRTLKIYGVASAFVQRLTEEAKESHLLTKSTMGYSAGNAGEIPYPLRALECLELEGFQHVAHDLQLLQLALTAWTYCSGHLLKNLIIVVDPEDLTKETELFEDVVEHVEYREPALSMEDE</sequence>
<organism evidence="1 2">
    <name type="scientific">Pluteus cervinus</name>
    <dbReference type="NCBI Taxonomy" id="181527"/>
    <lineage>
        <taxon>Eukaryota</taxon>
        <taxon>Fungi</taxon>
        <taxon>Dikarya</taxon>
        <taxon>Basidiomycota</taxon>
        <taxon>Agaricomycotina</taxon>
        <taxon>Agaricomycetes</taxon>
        <taxon>Agaricomycetidae</taxon>
        <taxon>Agaricales</taxon>
        <taxon>Pluteineae</taxon>
        <taxon>Pluteaceae</taxon>
        <taxon>Pluteus</taxon>
    </lineage>
</organism>
<dbReference type="Proteomes" id="UP000308600">
    <property type="component" value="Unassembled WGS sequence"/>
</dbReference>